<keyword evidence="3" id="KW-1185">Reference proteome</keyword>
<proteinExistence type="predicted"/>
<dbReference type="AlphaFoldDB" id="A0AAN9PY20"/>
<gene>
    <name evidence="2" type="ORF">RJT34_00464</name>
</gene>
<reference evidence="2 3" key="1">
    <citation type="submission" date="2024-01" db="EMBL/GenBank/DDBJ databases">
        <title>The genomes of 5 underutilized Papilionoideae crops provide insights into root nodulation and disease resistance.</title>
        <authorList>
            <person name="Yuan L."/>
        </authorList>
    </citation>
    <scope>NUCLEOTIDE SEQUENCE [LARGE SCALE GENOMIC DNA]</scope>
    <source>
        <strain evidence="2">LY-2023</strain>
        <tissue evidence="2">Leaf</tissue>
    </source>
</reference>
<dbReference type="Proteomes" id="UP001359559">
    <property type="component" value="Unassembled WGS sequence"/>
</dbReference>
<evidence type="ECO:0000256" key="1">
    <source>
        <dbReference type="SAM" id="MobiDB-lite"/>
    </source>
</evidence>
<dbReference type="EMBL" id="JAYKXN010000001">
    <property type="protein sequence ID" value="KAK7316760.1"/>
    <property type="molecule type" value="Genomic_DNA"/>
</dbReference>
<dbReference type="PANTHER" id="PTHR33647">
    <property type="entry name" value="OS01G0793900 PROTEIN"/>
    <property type="match status" value="1"/>
</dbReference>
<dbReference type="PANTHER" id="PTHR33647:SF5">
    <property type="entry name" value="OS01G0793900 PROTEIN"/>
    <property type="match status" value="1"/>
</dbReference>
<accession>A0AAN9PY20</accession>
<sequence>MGNCLKHPSSTDEEADEGAFSASSTKAKATTEVKIKITKKQLEEMLKKMDVRELRVEEVLSHLMNHSGDYQSLQRPWRPALQSIPELN</sequence>
<evidence type="ECO:0000313" key="3">
    <source>
        <dbReference type="Proteomes" id="UP001359559"/>
    </source>
</evidence>
<evidence type="ECO:0000313" key="2">
    <source>
        <dbReference type="EMBL" id="KAK7316760.1"/>
    </source>
</evidence>
<name>A0AAN9PY20_CLITE</name>
<organism evidence="2 3">
    <name type="scientific">Clitoria ternatea</name>
    <name type="common">Butterfly pea</name>
    <dbReference type="NCBI Taxonomy" id="43366"/>
    <lineage>
        <taxon>Eukaryota</taxon>
        <taxon>Viridiplantae</taxon>
        <taxon>Streptophyta</taxon>
        <taxon>Embryophyta</taxon>
        <taxon>Tracheophyta</taxon>
        <taxon>Spermatophyta</taxon>
        <taxon>Magnoliopsida</taxon>
        <taxon>eudicotyledons</taxon>
        <taxon>Gunneridae</taxon>
        <taxon>Pentapetalae</taxon>
        <taxon>rosids</taxon>
        <taxon>fabids</taxon>
        <taxon>Fabales</taxon>
        <taxon>Fabaceae</taxon>
        <taxon>Papilionoideae</taxon>
        <taxon>50 kb inversion clade</taxon>
        <taxon>NPAAA clade</taxon>
        <taxon>indigoferoid/millettioid clade</taxon>
        <taxon>Phaseoleae</taxon>
        <taxon>Clitoria</taxon>
    </lineage>
</organism>
<comment type="caution">
    <text evidence="2">The sequence shown here is derived from an EMBL/GenBank/DDBJ whole genome shotgun (WGS) entry which is preliminary data.</text>
</comment>
<protein>
    <submittedName>
        <fullName evidence="2">Uncharacterized protein</fullName>
    </submittedName>
</protein>
<feature type="region of interest" description="Disordered" evidence="1">
    <location>
        <begin position="1"/>
        <end position="27"/>
    </location>
</feature>